<dbReference type="SUPFAM" id="SSF103473">
    <property type="entry name" value="MFS general substrate transporter"/>
    <property type="match status" value="1"/>
</dbReference>
<keyword evidence="8" id="KW-1185">Reference proteome</keyword>
<sequence length="423" mass="44893">MSSETTTTTRGIAVEEKLRGYHVWVMLIAVVGYASVAADSALLPMALPLLTEDLSLDLSKLGYIYAAGFLACGIVSIAIGGRAIDKWGRKPVLAVALTTTATFTMLSTLAWDAGSFTVARSIASVGYMTWGTAAVVIAETVPAKHRGWMVACVPAGWGAGFAISAMFTGQVATSIGWRPTFLMIGALPLVLALLVVFTIKETPRFLAIKQMDKEEIAALREAKPSLSALFRPDLRRRTIGVGLFFFFAVWVLALTSYYTMPYLDSRGIEFLAASNAATIGNWIGVGAAVAAGVFSIVRGSHGALLILSVLNGLSAVVLVMVGGDLIIPMFIVCLVGSLALWGAVPNFAQEAFPTWVRGTGGSFAAGIAWCAWGVCALLVEPFVTTFSWNALTLMIAIPFTVICVLGLLMTPRPARKNAVLHDF</sequence>
<feature type="transmembrane region" description="Helical" evidence="5">
    <location>
        <begin position="180"/>
        <end position="199"/>
    </location>
</feature>
<dbReference type="PROSITE" id="PS00216">
    <property type="entry name" value="SUGAR_TRANSPORT_1"/>
    <property type="match status" value="1"/>
</dbReference>
<organism evidence="7 8">
    <name type="scientific">Arthrobacter hankyongi</name>
    <dbReference type="NCBI Taxonomy" id="2904801"/>
    <lineage>
        <taxon>Bacteria</taxon>
        <taxon>Bacillati</taxon>
        <taxon>Actinomycetota</taxon>
        <taxon>Actinomycetes</taxon>
        <taxon>Micrococcales</taxon>
        <taxon>Micrococcaceae</taxon>
        <taxon>Arthrobacter</taxon>
    </lineage>
</organism>
<proteinExistence type="predicted"/>
<dbReference type="Proteomes" id="UP001165368">
    <property type="component" value="Unassembled WGS sequence"/>
</dbReference>
<feature type="domain" description="Major facilitator superfamily (MFS) profile" evidence="6">
    <location>
        <begin position="25"/>
        <end position="414"/>
    </location>
</feature>
<dbReference type="EMBL" id="JAKLTQ010000007">
    <property type="protein sequence ID" value="MCG2622615.1"/>
    <property type="molecule type" value="Genomic_DNA"/>
</dbReference>
<keyword evidence="4 5" id="KW-0472">Membrane</keyword>
<feature type="transmembrane region" description="Helical" evidence="5">
    <location>
        <begin position="239"/>
        <end position="259"/>
    </location>
</feature>
<evidence type="ECO:0000256" key="3">
    <source>
        <dbReference type="ARBA" id="ARBA00022989"/>
    </source>
</evidence>
<evidence type="ECO:0000259" key="6">
    <source>
        <dbReference type="PROSITE" id="PS50850"/>
    </source>
</evidence>
<dbReference type="Pfam" id="PF07690">
    <property type="entry name" value="MFS_1"/>
    <property type="match status" value="1"/>
</dbReference>
<name>A0ABS9L7F9_9MICC</name>
<feature type="transmembrane region" description="Helical" evidence="5">
    <location>
        <begin position="63"/>
        <end position="80"/>
    </location>
</feature>
<comment type="subcellular location">
    <subcellularLocation>
        <location evidence="1">Cell membrane</location>
        <topology evidence="1">Multi-pass membrane protein</topology>
    </subcellularLocation>
</comment>
<dbReference type="InterPro" id="IPR020846">
    <property type="entry name" value="MFS_dom"/>
</dbReference>
<evidence type="ECO:0000256" key="4">
    <source>
        <dbReference type="ARBA" id="ARBA00023136"/>
    </source>
</evidence>
<feature type="transmembrane region" description="Helical" evidence="5">
    <location>
        <begin position="385"/>
        <end position="408"/>
    </location>
</feature>
<evidence type="ECO:0000313" key="8">
    <source>
        <dbReference type="Proteomes" id="UP001165368"/>
    </source>
</evidence>
<feature type="transmembrane region" description="Helical" evidence="5">
    <location>
        <begin position="92"/>
        <end position="111"/>
    </location>
</feature>
<feature type="transmembrane region" description="Helical" evidence="5">
    <location>
        <begin position="327"/>
        <end position="348"/>
    </location>
</feature>
<comment type="caution">
    <text evidence="7">The sequence shown here is derived from an EMBL/GenBank/DDBJ whole genome shotgun (WGS) entry which is preliminary data.</text>
</comment>
<feature type="transmembrane region" description="Helical" evidence="5">
    <location>
        <begin position="279"/>
        <end position="297"/>
    </location>
</feature>
<dbReference type="PROSITE" id="PS50850">
    <property type="entry name" value="MFS"/>
    <property type="match status" value="1"/>
</dbReference>
<feature type="transmembrane region" description="Helical" evidence="5">
    <location>
        <begin position="304"/>
        <end position="321"/>
    </location>
</feature>
<reference evidence="7" key="1">
    <citation type="submission" date="2022-01" db="EMBL/GenBank/DDBJ databases">
        <authorList>
            <person name="Jo J.-H."/>
            <person name="Im W.-T."/>
        </authorList>
    </citation>
    <scope>NUCLEOTIDE SEQUENCE</scope>
    <source>
        <strain evidence="7">I2-34</strain>
    </source>
</reference>
<accession>A0ABS9L7F9</accession>
<evidence type="ECO:0000313" key="7">
    <source>
        <dbReference type="EMBL" id="MCG2622615.1"/>
    </source>
</evidence>
<evidence type="ECO:0000256" key="1">
    <source>
        <dbReference type="ARBA" id="ARBA00004651"/>
    </source>
</evidence>
<dbReference type="InterPro" id="IPR011701">
    <property type="entry name" value="MFS"/>
</dbReference>
<dbReference type="InterPro" id="IPR036259">
    <property type="entry name" value="MFS_trans_sf"/>
</dbReference>
<feature type="transmembrane region" description="Helical" evidence="5">
    <location>
        <begin position="117"/>
        <end position="136"/>
    </location>
</feature>
<feature type="transmembrane region" description="Helical" evidence="5">
    <location>
        <begin position="21"/>
        <end position="43"/>
    </location>
</feature>
<evidence type="ECO:0000256" key="2">
    <source>
        <dbReference type="ARBA" id="ARBA00022692"/>
    </source>
</evidence>
<dbReference type="PANTHER" id="PTHR23508">
    <property type="entry name" value="CARBOXYLIC ACID TRANSPORTER PROTEIN HOMOLOG"/>
    <property type="match status" value="1"/>
</dbReference>
<keyword evidence="3 5" id="KW-1133">Transmembrane helix</keyword>
<protein>
    <submittedName>
        <fullName evidence="7">MFS transporter</fullName>
    </submittedName>
</protein>
<dbReference type="PANTHER" id="PTHR23508:SF10">
    <property type="entry name" value="CARBOXYLIC ACID TRANSPORTER PROTEIN HOMOLOG"/>
    <property type="match status" value="1"/>
</dbReference>
<keyword evidence="2 5" id="KW-0812">Transmembrane</keyword>
<gene>
    <name evidence="7" type="ORF">LVY72_11905</name>
</gene>
<dbReference type="InterPro" id="IPR005829">
    <property type="entry name" value="Sugar_transporter_CS"/>
</dbReference>
<evidence type="ECO:0000256" key="5">
    <source>
        <dbReference type="SAM" id="Phobius"/>
    </source>
</evidence>
<dbReference type="RefSeq" id="WP_237821087.1">
    <property type="nucleotide sequence ID" value="NZ_JAKLTQ010000007.1"/>
</dbReference>
<feature type="transmembrane region" description="Helical" evidence="5">
    <location>
        <begin position="360"/>
        <end position="379"/>
    </location>
</feature>
<dbReference type="Gene3D" id="1.20.1250.20">
    <property type="entry name" value="MFS general substrate transporter like domains"/>
    <property type="match status" value="1"/>
</dbReference>
<feature type="transmembrane region" description="Helical" evidence="5">
    <location>
        <begin position="148"/>
        <end position="168"/>
    </location>
</feature>